<dbReference type="EMBL" id="LZPO01066469">
    <property type="protein sequence ID" value="OBS70040.1"/>
    <property type="molecule type" value="Genomic_DNA"/>
</dbReference>
<dbReference type="STRING" id="56216.A0A1A6GWP7"/>
<evidence type="ECO:0000313" key="3">
    <source>
        <dbReference type="Proteomes" id="UP000092124"/>
    </source>
</evidence>
<proteinExistence type="predicted"/>
<evidence type="ECO:0000256" key="1">
    <source>
        <dbReference type="SAM" id="MobiDB-lite"/>
    </source>
</evidence>
<feature type="compositionally biased region" description="Acidic residues" evidence="1">
    <location>
        <begin position="15"/>
        <end position="30"/>
    </location>
</feature>
<comment type="caution">
    <text evidence="2">The sequence shown here is derived from an EMBL/GenBank/DDBJ whole genome shotgun (WGS) entry which is preliminary data.</text>
</comment>
<name>A0A1A6GWP7_NEOLE</name>
<dbReference type="Proteomes" id="UP000092124">
    <property type="component" value="Unassembled WGS sequence"/>
</dbReference>
<organism evidence="2 3">
    <name type="scientific">Neotoma lepida</name>
    <name type="common">Desert woodrat</name>
    <dbReference type="NCBI Taxonomy" id="56216"/>
    <lineage>
        <taxon>Eukaryota</taxon>
        <taxon>Metazoa</taxon>
        <taxon>Chordata</taxon>
        <taxon>Craniata</taxon>
        <taxon>Vertebrata</taxon>
        <taxon>Euteleostomi</taxon>
        <taxon>Mammalia</taxon>
        <taxon>Eutheria</taxon>
        <taxon>Euarchontoglires</taxon>
        <taxon>Glires</taxon>
        <taxon>Rodentia</taxon>
        <taxon>Myomorpha</taxon>
        <taxon>Muroidea</taxon>
        <taxon>Cricetidae</taxon>
        <taxon>Neotominae</taxon>
        <taxon>Neotoma</taxon>
    </lineage>
</organism>
<accession>A0A1A6GWP7</accession>
<dbReference type="OrthoDB" id="342024at2759"/>
<feature type="non-terminal residue" evidence="2">
    <location>
        <position position="36"/>
    </location>
</feature>
<keyword evidence="3" id="KW-1185">Reference proteome</keyword>
<dbReference type="AlphaFoldDB" id="A0A1A6GWP7"/>
<reference evidence="2 3" key="1">
    <citation type="submission" date="2016-06" db="EMBL/GenBank/DDBJ databases">
        <title>The Draft Genome Sequence and Annotation of the Desert Woodrat Neotoma lepida.</title>
        <authorList>
            <person name="Campbell M."/>
            <person name="Oakeson K.F."/>
            <person name="Yandell M."/>
            <person name="Halpert J.R."/>
            <person name="Dearing D."/>
        </authorList>
    </citation>
    <scope>NUCLEOTIDE SEQUENCE [LARGE SCALE GENOMIC DNA]</scope>
    <source>
        <strain evidence="2">417</strain>
        <tissue evidence="2">Liver</tissue>
    </source>
</reference>
<evidence type="ECO:0000313" key="2">
    <source>
        <dbReference type="EMBL" id="OBS70040.1"/>
    </source>
</evidence>
<protein>
    <submittedName>
        <fullName evidence="2">Uncharacterized protein</fullName>
    </submittedName>
</protein>
<gene>
    <name evidence="2" type="ORF">A6R68_01420</name>
</gene>
<sequence length="36" mass="4309">MARHRNVRGYNYDEDFEEDDMYGQSVEDDYCISPST</sequence>
<feature type="region of interest" description="Disordered" evidence="1">
    <location>
        <begin position="15"/>
        <end position="36"/>
    </location>
</feature>